<dbReference type="EnsemblMetazoa" id="GBRI019663-RA">
    <property type="protein sequence ID" value="GBRI019663-PA"/>
    <property type="gene ID" value="GBRI019663"/>
</dbReference>
<dbReference type="PANTHER" id="PTHR48043">
    <property type="entry name" value="EG:EG0003.4 PROTEIN-RELATED"/>
    <property type="match status" value="1"/>
</dbReference>
<dbReference type="Pfam" id="PF00201">
    <property type="entry name" value="UDPGT"/>
    <property type="match status" value="1"/>
</dbReference>
<dbReference type="STRING" id="37001.A0A1A9WH95"/>
<organism evidence="7 8">
    <name type="scientific">Glossina brevipalpis</name>
    <dbReference type="NCBI Taxonomy" id="37001"/>
    <lineage>
        <taxon>Eukaryota</taxon>
        <taxon>Metazoa</taxon>
        <taxon>Ecdysozoa</taxon>
        <taxon>Arthropoda</taxon>
        <taxon>Hexapoda</taxon>
        <taxon>Insecta</taxon>
        <taxon>Pterygota</taxon>
        <taxon>Neoptera</taxon>
        <taxon>Endopterygota</taxon>
        <taxon>Diptera</taxon>
        <taxon>Brachycera</taxon>
        <taxon>Muscomorpha</taxon>
        <taxon>Hippoboscoidea</taxon>
        <taxon>Glossinidae</taxon>
        <taxon>Glossina</taxon>
    </lineage>
</organism>
<comment type="similarity">
    <text evidence="1">Belongs to the UDP-glycosyltransferase family.</text>
</comment>
<keyword evidence="3" id="KW-0808">Transferase</keyword>
<evidence type="ECO:0000313" key="7">
    <source>
        <dbReference type="EnsemblMetazoa" id="GBRI019663-PA"/>
    </source>
</evidence>
<dbReference type="Proteomes" id="UP000091820">
    <property type="component" value="Unassembled WGS sequence"/>
</dbReference>
<feature type="chain" id="PRO_5008400384" description="Glucuronosyltransferase" evidence="6">
    <location>
        <begin position="26"/>
        <end position="639"/>
    </location>
</feature>
<keyword evidence="5" id="KW-1133">Transmembrane helix</keyword>
<evidence type="ECO:0000256" key="2">
    <source>
        <dbReference type="ARBA" id="ARBA00022676"/>
    </source>
</evidence>
<evidence type="ECO:0000256" key="5">
    <source>
        <dbReference type="SAM" id="Phobius"/>
    </source>
</evidence>
<reference evidence="8" key="1">
    <citation type="submission" date="2014-03" db="EMBL/GenBank/DDBJ databases">
        <authorList>
            <person name="Aksoy S."/>
            <person name="Warren W."/>
            <person name="Wilson R.K."/>
        </authorList>
    </citation>
    <scope>NUCLEOTIDE SEQUENCE [LARGE SCALE GENOMIC DNA]</scope>
    <source>
        <strain evidence="8">IAEA</strain>
    </source>
</reference>
<dbReference type="InterPro" id="IPR050271">
    <property type="entry name" value="UDP-glycosyltransferase"/>
</dbReference>
<keyword evidence="2" id="KW-0328">Glycosyltransferase</keyword>
<dbReference type="PANTHER" id="PTHR48043:SF159">
    <property type="entry name" value="EG:EG0003.4 PROTEIN-RELATED"/>
    <property type="match status" value="1"/>
</dbReference>
<keyword evidence="5" id="KW-0472">Membrane</keyword>
<name>A0A1A9WH95_9MUSC</name>
<evidence type="ECO:0000256" key="6">
    <source>
        <dbReference type="SAM" id="SignalP"/>
    </source>
</evidence>
<dbReference type="VEuPathDB" id="VectorBase:GBRI019663"/>
<feature type="signal peptide" evidence="6">
    <location>
        <begin position="1"/>
        <end position="25"/>
    </location>
</feature>
<keyword evidence="6" id="KW-0732">Signal</keyword>
<keyword evidence="8" id="KW-1185">Reference proteome</keyword>
<dbReference type="CDD" id="cd03784">
    <property type="entry name" value="GT1_Gtf-like"/>
    <property type="match status" value="1"/>
</dbReference>
<dbReference type="SUPFAM" id="SSF53756">
    <property type="entry name" value="UDP-Glycosyltransferase/glycogen phosphorylase"/>
    <property type="match status" value="1"/>
</dbReference>
<evidence type="ECO:0008006" key="9">
    <source>
        <dbReference type="Google" id="ProtNLM"/>
    </source>
</evidence>
<dbReference type="AlphaFoldDB" id="A0A1A9WH95"/>
<keyword evidence="5" id="KW-0812">Transmembrane</keyword>
<protein>
    <recommendedName>
        <fullName evidence="9">Glucuronosyltransferase</fullName>
    </recommendedName>
</protein>
<evidence type="ECO:0000256" key="4">
    <source>
        <dbReference type="SAM" id="MobiDB-lite"/>
    </source>
</evidence>
<evidence type="ECO:0000256" key="3">
    <source>
        <dbReference type="ARBA" id="ARBA00022679"/>
    </source>
</evidence>
<dbReference type="InterPro" id="IPR002213">
    <property type="entry name" value="UDP_glucos_trans"/>
</dbReference>
<proteinExistence type="inferred from homology"/>
<evidence type="ECO:0000256" key="1">
    <source>
        <dbReference type="ARBA" id="ARBA00009995"/>
    </source>
</evidence>
<sequence length="639" mass="72983">MVSFRNFSNFVFIWFCCCMEPLICCQGTTQCNILAVLPSVWKSHYLFGRHLMRQLIEQRNCTVTIISAYSTENTTEDEYKQNGNMQEILVGGLLNNWLEMGMSFDIDKIREKSVLERFTRLMYASTSNVDLLLSDEEVHKMLKGKEKFNLLIVDLFLSDALLGLAFYYKVPAVVISPSGSNTWLHQIFANPQNAALDPSSFLPYSEHMHIWQRCLNTLMAVFEKLTYSFFHMIAQQVVYEKYFEPFCHELPHSKDLTENLSLALINTHPILQYPRAHLPSMLNIAGVHIKTDEDLHLPQFLKDFIDGAPNGVIYMSLGANVYGFPVEKLDIFLHAFEALPEMRFIIKYEAEESMLLTKNTSSQLLIHRWWPQQAILAQKNVKLFISTCGIMSTVEAIHFLKPILAIPIMPEQHVLANRLKTQGAASLLVYEDIAHNQLLFLIKEVITNISKCQENLKRLKHLLLADINGISSIERTLNAIDLILDTKGGDFFKTHNHTLNFWRTALADVLAILLVGFLIILAGPFLLIRYFLKKSYQNQTRFSDLKRSSTYHCSMLNDRLNINDINRQTVNRRPSSISQNGQELFIDERRFCGSTTNLHQRRKRNSSNCSNSSSCCLCSSSSSSAPTTPSAKTTTTSVM</sequence>
<feature type="transmembrane region" description="Helical" evidence="5">
    <location>
        <begin position="509"/>
        <end position="532"/>
    </location>
</feature>
<feature type="region of interest" description="Disordered" evidence="4">
    <location>
        <begin position="617"/>
        <end position="639"/>
    </location>
</feature>
<evidence type="ECO:0000313" key="8">
    <source>
        <dbReference type="Proteomes" id="UP000091820"/>
    </source>
</evidence>
<dbReference type="GO" id="GO:0008194">
    <property type="term" value="F:UDP-glycosyltransferase activity"/>
    <property type="evidence" value="ECO:0007669"/>
    <property type="project" value="InterPro"/>
</dbReference>
<reference evidence="7" key="2">
    <citation type="submission" date="2020-05" db="UniProtKB">
        <authorList>
            <consortium name="EnsemblMetazoa"/>
        </authorList>
    </citation>
    <scope>IDENTIFICATION</scope>
    <source>
        <strain evidence="7">IAEA</strain>
    </source>
</reference>
<dbReference type="Gene3D" id="3.40.50.2000">
    <property type="entry name" value="Glycogen Phosphorylase B"/>
    <property type="match status" value="1"/>
</dbReference>
<accession>A0A1A9WH95</accession>